<dbReference type="InterPro" id="IPR021109">
    <property type="entry name" value="Peptidase_aspartic_dom_sf"/>
</dbReference>
<dbReference type="InterPro" id="IPR012337">
    <property type="entry name" value="RNaseH-like_sf"/>
</dbReference>
<dbReference type="OrthoDB" id="7555206at2759"/>
<accession>A0A0J7KM91</accession>
<dbReference type="GO" id="GO:0003676">
    <property type="term" value="F:nucleic acid binding"/>
    <property type="evidence" value="ECO:0007669"/>
    <property type="project" value="InterPro"/>
</dbReference>
<sequence length="1043" mass="117488">MGIEGTSVPVGGAVKFLSSEIPIFGAIEDEDIELWIEKIESVAEIHNLSLVVMLSAAAAKLTKAARRWFDLSSGEINKSWRCFKAAILDRFKRKILYDVVRRRAEARKWNPTTESLQDYSMDKLALMRNLKLEDVDAIQLLIGGINDIYVKCIASLLRVNTLNQFLREMQHITANCGDSFKKFAPANYKFEKFKNNNPKFAKGSDTNNSAAKGVQQQKPGRLDSHCVYCRGKDHVQNECSKLKEKEAGKPPHTTGQPTAVAVVETATDGAASSVACVQSNSKKMSFADPVVKVVKIGSTVCSKTALVDTGSPISFINASAFEEVSKADNVSLKCVDRNYKTIDGHFIDILGIWSTSIVFDQLPCLSALVDFHILKNDSVSADAIIGRDFLSNYRIDVSVRAEEEKVSVQPENCPDSSFTVPQADLDQISYKNLLTIFHEVENSEVSPPQQDYLVSVFLKDESVFAFAPRRFAWSERIKIREITDYLLDRGIIKPSTSPYCAKVVPVRKKNGSIRSRHIEAVKNFPVPKKVVQIQRFLGLTNYFRKFIKDYASKARPLHNLLKKSSTFDFNDSCLQAFNTLKSELISSPVLSIYNPFLDTEIHTDASAVAIAGILLQKQKSGQWSPTAYFSQATNHAEANYHKLRAGDAGHSEIHRKVSHLFIRVTVHGGYGLNGKKMAHVDALSRVVGLVEALSLEKELEYRQLQDPRLKFIARDLEFESHEKFDLIEGLVFRKGADKPRFVIPESMVTNIIRVYHDKMAHCGVEKTVRGIGENYWFPSLRKRVQNYIDNCLVCLTANSSSNSREESIEGFKHIFVVIDAFSRFTWLFAVKTTTSKETIKCLSTLFQTVAAPRTLITDRGTAFTSQEFAMFVKSFDIVHHLVAVAAPWANGLVERVNRASPAKILFDVEHISQTDSQIINFLRELAKTEFNHDKVRDDSRELALESTQKMKDYNKVYYDERHKKPSLYKEGDYVLIRDATIKPGEDKKLKTKYRGPYVVAKALNKNRYVIKNIPGFNITSKPYDSVLSPDRLKLWVKPVASCV</sequence>
<dbReference type="GO" id="GO:0015074">
    <property type="term" value="P:DNA integration"/>
    <property type="evidence" value="ECO:0007669"/>
    <property type="project" value="InterPro"/>
</dbReference>
<dbReference type="SUPFAM" id="SSF50630">
    <property type="entry name" value="Acid proteases"/>
    <property type="match status" value="1"/>
</dbReference>
<evidence type="ECO:0000256" key="7">
    <source>
        <dbReference type="SAM" id="MobiDB-lite"/>
    </source>
</evidence>
<keyword evidence="2" id="KW-0808">Transferase</keyword>
<dbReference type="Gene3D" id="3.10.10.10">
    <property type="entry name" value="HIV Type 1 Reverse Transcriptase, subunit A, domain 1"/>
    <property type="match status" value="1"/>
</dbReference>
<dbReference type="PANTHER" id="PTHR37984">
    <property type="entry name" value="PROTEIN CBG26694"/>
    <property type="match status" value="1"/>
</dbReference>
<evidence type="ECO:0000256" key="6">
    <source>
        <dbReference type="ARBA" id="ARBA00023268"/>
    </source>
</evidence>
<dbReference type="Gene3D" id="1.10.340.70">
    <property type="match status" value="1"/>
</dbReference>
<feature type="domain" description="Integrase catalytic" evidence="8">
    <location>
        <begin position="778"/>
        <end position="947"/>
    </location>
</feature>
<dbReference type="Pfam" id="PF00665">
    <property type="entry name" value="rve"/>
    <property type="match status" value="1"/>
</dbReference>
<keyword evidence="3" id="KW-0548">Nucleotidyltransferase</keyword>
<dbReference type="SUPFAM" id="SSF53098">
    <property type="entry name" value="Ribonuclease H-like"/>
    <property type="match status" value="1"/>
</dbReference>
<dbReference type="InterPro" id="IPR043128">
    <property type="entry name" value="Rev_trsase/Diguanyl_cyclase"/>
</dbReference>
<dbReference type="InterPro" id="IPR050951">
    <property type="entry name" value="Retrovirus_Pol_polyprotein"/>
</dbReference>
<reference evidence="9 10" key="1">
    <citation type="submission" date="2015-04" db="EMBL/GenBank/DDBJ databases">
        <title>Lasius niger genome sequencing.</title>
        <authorList>
            <person name="Konorov E.A."/>
            <person name="Nikitin M.A."/>
            <person name="Kirill M.V."/>
            <person name="Chang P."/>
        </authorList>
    </citation>
    <scope>NUCLEOTIDE SEQUENCE [LARGE SCALE GENOMIC DNA]</scope>
    <source>
        <tissue evidence="9">Whole</tissue>
    </source>
</reference>
<dbReference type="InterPro" id="IPR041577">
    <property type="entry name" value="RT_RNaseH_2"/>
</dbReference>
<keyword evidence="5" id="KW-0378">Hydrolase</keyword>
<dbReference type="Pfam" id="PF17921">
    <property type="entry name" value="Integrase_H2C2"/>
    <property type="match status" value="1"/>
</dbReference>
<dbReference type="PaxDb" id="67767-A0A0J7KM91"/>
<dbReference type="CDD" id="cd00303">
    <property type="entry name" value="retropepsin_like"/>
    <property type="match status" value="1"/>
</dbReference>
<dbReference type="Gene3D" id="3.30.70.270">
    <property type="match status" value="1"/>
</dbReference>
<protein>
    <recommendedName>
        <fullName evidence="1">RNA-directed DNA polymerase</fullName>
        <ecNumber evidence="1">2.7.7.49</ecNumber>
    </recommendedName>
</protein>
<dbReference type="EMBL" id="LBMM01005627">
    <property type="protein sequence ID" value="KMQ91359.1"/>
    <property type="molecule type" value="Genomic_DNA"/>
</dbReference>
<evidence type="ECO:0000313" key="10">
    <source>
        <dbReference type="Proteomes" id="UP000036403"/>
    </source>
</evidence>
<dbReference type="Proteomes" id="UP000036403">
    <property type="component" value="Unassembled WGS sequence"/>
</dbReference>
<dbReference type="InterPro" id="IPR043502">
    <property type="entry name" value="DNA/RNA_pol_sf"/>
</dbReference>
<keyword evidence="10" id="KW-1185">Reference proteome</keyword>
<evidence type="ECO:0000256" key="4">
    <source>
        <dbReference type="ARBA" id="ARBA00022722"/>
    </source>
</evidence>
<dbReference type="GO" id="GO:0004519">
    <property type="term" value="F:endonuclease activity"/>
    <property type="evidence" value="ECO:0007669"/>
    <property type="project" value="UniProtKB-KW"/>
</dbReference>
<keyword evidence="6" id="KW-0511">Multifunctional enzyme</keyword>
<dbReference type="InterPro" id="IPR036397">
    <property type="entry name" value="RNaseH_sf"/>
</dbReference>
<dbReference type="Pfam" id="PF17919">
    <property type="entry name" value="RT_RNaseH_2"/>
    <property type="match status" value="1"/>
</dbReference>
<comment type="caution">
    <text evidence="9">The sequence shown here is derived from an EMBL/GenBank/DDBJ whole genome shotgun (WGS) entry which is preliminary data.</text>
</comment>
<dbReference type="GO" id="GO:0003964">
    <property type="term" value="F:RNA-directed DNA polymerase activity"/>
    <property type="evidence" value="ECO:0007669"/>
    <property type="project" value="UniProtKB-EC"/>
</dbReference>
<dbReference type="FunFam" id="3.30.70.270:FF:000026">
    <property type="entry name" value="Transposon Ty3-G Gag-Pol polyprotein"/>
    <property type="match status" value="1"/>
</dbReference>
<dbReference type="InterPro" id="IPR001584">
    <property type="entry name" value="Integrase_cat-core"/>
</dbReference>
<dbReference type="AlphaFoldDB" id="A0A0J7KM91"/>
<dbReference type="STRING" id="67767.A0A0J7KM91"/>
<evidence type="ECO:0000256" key="5">
    <source>
        <dbReference type="ARBA" id="ARBA00022759"/>
    </source>
</evidence>
<dbReference type="PANTHER" id="PTHR37984:SF5">
    <property type="entry name" value="PROTEIN NYNRIN-LIKE"/>
    <property type="match status" value="1"/>
</dbReference>
<dbReference type="EC" id="2.7.7.49" evidence="1"/>
<evidence type="ECO:0000256" key="1">
    <source>
        <dbReference type="ARBA" id="ARBA00012493"/>
    </source>
</evidence>
<feature type="region of interest" description="Disordered" evidence="7">
    <location>
        <begin position="199"/>
        <end position="218"/>
    </location>
</feature>
<gene>
    <name evidence="9" type="ORF">RF55_8789</name>
</gene>
<dbReference type="Gene3D" id="3.30.420.10">
    <property type="entry name" value="Ribonuclease H-like superfamily/Ribonuclease H"/>
    <property type="match status" value="1"/>
</dbReference>
<evidence type="ECO:0000259" key="8">
    <source>
        <dbReference type="PROSITE" id="PS50994"/>
    </source>
</evidence>
<dbReference type="GO" id="GO:0042575">
    <property type="term" value="C:DNA polymerase complex"/>
    <property type="evidence" value="ECO:0007669"/>
    <property type="project" value="UniProtKB-ARBA"/>
</dbReference>
<organism evidence="9 10">
    <name type="scientific">Lasius niger</name>
    <name type="common">Black garden ant</name>
    <dbReference type="NCBI Taxonomy" id="67767"/>
    <lineage>
        <taxon>Eukaryota</taxon>
        <taxon>Metazoa</taxon>
        <taxon>Ecdysozoa</taxon>
        <taxon>Arthropoda</taxon>
        <taxon>Hexapoda</taxon>
        <taxon>Insecta</taxon>
        <taxon>Pterygota</taxon>
        <taxon>Neoptera</taxon>
        <taxon>Endopterygota</taxon>
        <taxon>Hymenoptera</taxon>
        <taxon>Apocrita</taxon>
        <taxon>Aculeata</taxon>
        <taxon>Formicoidea</taxon>
        <taxon>Formicidae</taxon>
        <taxon>Formicinae</taxon>
        <taxon>Lasius</taxon>
        <taxon>Lasius</taxon>
    </lineage>
</organism>
<dbReference type="Gene3D" id="2.40.70.10">
    <property type="entry name" value="Acid Proteases"/>
    <property type="match status" value="1"/>
</dbReference>
<name>A0A0J7KM91_LASNI</name>
<evidence type="ECO:0000256" key="2">
    <source>
        <dbReference type="ARBA" id="ARBA00022679"/>
    </source>
</evidence>
<evidence type="ECO:0000256" key="3">
    <source>
        <dbReference type="ARBA" id="ARBA00022695"/>
    </source>
</evidence>
<proteinExistence type="predicted"/>
<keyword evidence="4" id="KW-0540">Nuclease</keyword>
<keyword evidence="5" id="KW-0255">Endonuclease</keyword>
<dbReference type="SUPFAM" id="SSF56672">
    <property type="entry name" value="DNA/RNA polymerases"/>
    <property type="match status" value="1"/>
</dbReference>
<dbReference type="InterPro" id="IPR041588">
    <property type="entry name" value="Integrase_H2C2"/>
</dbReference>
<feature type="compositionally biased region" description="Polar residues" evidence="7">
    <location>
        <begin position="204"/>
        <end position="218"/>
    </location>
</feature>
<dbReference type="PROSITE" id="PS50994">
    <property type="entry name" value="INTEGRASE"/>
    <property type="match status" value="1"/>
</dbReference>
<evidence type="ECO:0000313" key="9">
    <source>
        <dbReference type="EMBL" id="KMQ91359.1"/>
    </source>
</evidence>